<dbReference type="EMBL" id="ATMH01004072">
    <property type="protein sequence ID" value="EPY30426.1"/>
    <property type="molecule type" value="Genomic_DNA"/>
</dbReference>
<comment type="similarity">
    <text evidence="3">Belongs to the acetyltransferase family. MAK3 subfamily.</text>
</comment>
<dbReference type="AlphaFoldDB" id="S9VEI1"/>
<protein>
    <submittedName>
        <fullName evidence="6">Peptide alpha-N-acetyltransferase</fullName>
    </submittedName>
</protein>
<sequence>MPPKTNVKKTAKKNAKHHDAAQEDMLNALVSAIEGKSSKDGMTKAQREALEQKSTNAIAKIQGGRAPYTPEQLREALVQQQEQQQRAIEEAQYVNVEVPLKPEQTAWHEAAPGKYIRYEQFKGSDEEMNFIVDLFTKELTEPYSSFTYQYFVFGWPDLCVTAYGVESATAPDASVVGERVGATVSRVSREGPGRPLRGYLAMFAVVPSFRGVRLGSSLVSLTVELMRAKDCDEVFLETPLSNERALSLYLRLGFAKTKFLPRYYLDHADAYRLKLWLKDPLPAKWRAAQEEHIHKVAGAAAHLGESAPAEAATEAANE</sequence>
<organism evidence="6 8">
    <name type="scientific">Strigomonas culicis</name>
    <dbReference type="NCBI Taxonomy" id="28005"/>
    <lineage>
        <taxon>Eukaryota</taxon>
        <taxon>Discoba</taxon>
        <taxon>Euglenozoa</taxon>
        <taxon>Kinetoplastea</taxon>
        <taxon>Metakinetoplastina</taxon>
        <taxon>Trypanosomatida</taxon>
        <taxon>Trypanosomatidae</taxon>
        <taxon>Strigomonadinae</taxon>
        <taxon>Strigomonas</taxon>
    </lineage>
</organism>
<reference evidence="6 8" key="1">
    <citation type="journal article" date="2013" name="PLoS ONE">
        <title>Predicting the Proteins of Angomonas deanei, Strigomonas culicis and Their Respective Endosymbionts Reveals New Aspects of the Trypanosomatidae Family.</title>
        <authorList>
            <person name="Motta M.C."/>
            <person name="Martins A.C."/>
            <person name="de Souza S.S."/>
            <person name="Catta-Preta C.M."/>
            <person name="Silva R."/>
            <person name="Klein C.C."/>
            <person name="de Almeida L.G."/>
            <person name="de Lima Cunha O."/>
            <person name="Ciapina L.P."/>
            <person name="Brocchi M."/>
            <person name="Colabardini A.C."/>
            <person name="de Araujo Lima B."/>
            <person name="Machado C.R."/>
            <person name="de Almeida Soares C.M."/>
            <person name="Probst C.M."/>
            <person name="de Menezes C.B."/>
            <person name="Thompson C.E."/>
            <person name="Bartholomeu D.C."/>
            <person name="Gradia D.F."/>
            <person name="Pavoni D.P."/>
            <person name="Grisard E.C."/>
            <person name="Fantinatti-Garboggini F."/>
            <person name="Marchini F.K."/>
            <person name="Rodrigues-Luiz G.F."/>
            <person name="Wagner G."/>
            <person name="Goldman G.H."/>
            <person name="Fietto J.L."/>
            <person name="Elias M.C."/>
            <person name="Goldman M.H."/>
            <person name="Sagot M.F."/>
            <person name="Pereira M."/>
            <person name="Stoco P.H."/>
            <person name="de Mendonca-Neto R.P."/>
            <person name="Teixeira S.M."/>
            <person name="Maciel T.E."/>
            <person name="de Oliveira Mendes T.A."/>
            <person name="Urmenyi T.P."/>
            <person name="de Souza W."/>
            <person name="Schenkman S."/>
            <person name="de Vasconcelos A.T."/>
        </authorList>
    </citation>
    <scope>NUCLEOTIDE SEQUENCE [LARGE SCALE GENOMIC DNA]</scope>
</reference>
<proteinExistence type="inferred from homology"/>
<dbReference type="PANTHER" id="PTHR45896:SF1">
    <property type="entry name" value="N-ALPHA-ACETYLTRANSFERASE 30"/>
    <property type="match status" value="1"/>
</dbReference>
<feature type="region of interest" description="Disordered" evidence="4">
    <location>
        <begin position="1"/>
        <end position="22"/>
    </location>
</feature>
<evidence type="ECO:0000256" key="1">
    <source>
        <dbReference type="ARBA" id="ARBA00022679"/>
    </source>
</evidence>
<evidence type="ECO:0000259" key="5">
    <source>
        <dbReference type="PROSITE" id="PS51186"/>
    </source>
</evidence>
<dbReference type="Gene3D" id="3.40.630.30">
    <property type="match status" value="1"/>
</dbReference>
<gene>
    <name evidence="7" type="ORF">STCU_04072</name>
    <name evidence="6" type="ORF">STCU_06737</name>
</gene>
<keyword evidence="2" id="KW-0012">Acyltransferase</keyword>
<feature type="compositionally biased region" description="Basic residues" evidence="4">
    <location>
        <begin position="1"/>
        <end position="16"/>
    </location>
</feature>
<dbReference type="CDD" id="cd04301">
    <property type="entry name" value="NAT_SF"/>
    <property type="match status" value="1"/>
</dbReference>
<evidence type="ECO:0000256" key="3">
    <source>
        <dbReference type="ARBA" id="ARBA00024025"/>
    </source>
</evidence>
<dbReference type="GO" id="GO:0031417">
    <property type="term" value="C:NatC complex"/>
    <property type="evidence" value="ECO:0007669"/>
    <property type="project" value="TreeGrafter"/>
</dbReference>
<name>S9VEI1_9TRYP</name>
<dbReference type="PROSITE" id="PS51186">
    <property type="entry name" value="GNAT"/>
    <property type="match status" value="1"/>
</dbReference>
<evidence type="ECO:0000313" key="7">
    <source>
        <dbReference type="EMBL" id="EPY30426.1"/>
    </source>
</evidence>
<dbReference type="Pfam" id="PF00583">
    <property type="entry name" value="Acetyltransf_1"/>
    <property type="match status" value="1"/>
</dbReference>
<feature type="domain" description="N-acetyltransferase" evidence="5">
    <location>
        <begin position="116"/>
        <end position="278"/>
    </location>
</feature>
<evidence type="ECO:0000313" key="8">
    <source>
        <dbReference type="Proteomes" id="UP000015354"/>
    </source>
</evidence>
<keyword evidence="1 6" id="KW-0808">Transferase</keyword>
<dbReference type="PANTHER" id="PTHR45896">
    <property type="entry name" value="N-ALPHA-ACETYLTRANSFERASE 30"/>
    <property type="match status" value="1"/>
</dbReference>
<dbReference type="GO" id="GO:0004596">
    <property type="term" value="F:protein-N-terminal amino-acid acetyltransferase activity"/>
    <property type="evidence" value="ECO:0007669"/>
    <property type="project" value="InterPro"/>
</dbReference>
<dbReference type="InterPro" id="IPR000182">
    <property type="entry name" value="GNAT_dom"/>
</dbReference>
<evidence type="ECO:0000256" key="2">
    <source>
        <dbReference type="ARBA" id="ARBA00023315"/>
    </source>
</evidence>
<comment type="caution">
    <text evidence="6">The sequence shown here is derived from an EMBL/GenBank/DDBJ whole genome shotgun (WGS) entry which is preliminary data.</text>
</comment>
<evidence type="ECO:0000256" key="4">
    <source>
        <dbReference type="SAM" id="MobiDB-lite"/>
    </source>
</evidence>
<accession>S9VEI1</accession>
<dbReference type="OrthoDB" id="249099at2759"/>
<dbReference type="EMBL" id="ATMH01006737">
    <property type="protein sequence ID" value="EPY25506.1"/>
    <property type="molecule type" value="Genomic_DNA"/>
</dbReference>
<dbReference type="SUPFAM" id="SSF55729">
    <property type="entry name" value="Acyl-CoA N-acyltransferases (Nat)"/>
    <property type="match status" value="1"/>
</dbReference>
<evidence type="ECO:0000313" key="6">
    <source>
        <dbReference type="EMBL" id="EPY25506.1"/>
    </source>
</evidence>
<dbReference type="Proteomes" id="UP000015354">
    <property type="component" value="Unassembled WGS sequence"/>
</dbReference>
<reference evidence="6" key="2">
    <citation type="submission" date="2013-03" db="EMBL/GenBank/DDBJ databases">
        <authorList>
            <person name="Motta M.C.M."/>
            <person name="Martins A.C.A."/>
            <person name="Preta C.M.C.C."/>
            <person name="Silva R."/>
            <person name="de Souza S.S."/>
            <person name="Klein C.C."/>
            <person name="de Almeida L.G.P."/>
            <person name="Cunha O.L."/>
            <person name="Colabardini A.C."/>
            <person name="Lima B.A."/>
            <person name="Machado C.R."/>
            <person name="Soares C.M.A."/>
            <person name="de Menezes C.B.A."/>
            <person name="Bartolomeu D.C."/>
            <person name="Grisard E.C."/>
            <person name="Fantinatti-Garboggini F."/>
            <person name="Rodrigues-Luiz G.F."/>
            <person name="Wagner G."/>
            <person name="Goldman G.H."/>
            <person name="Fietto J.L.R."/>
            <person name="Ciapina L.P."/>
            <person name="Brocchi M."/>
            <person name="Elias M.C."/>
            <person name="Goldman M.H.S."/>
            <person name="Sagot M.-F."/>
            <person name="Pereira M."/>
            <person name="Stoco P.H."/>
            <person name="Teixeira S.M.R."/>
            <person name="de Mendonca-Neto R.P."/>
            <person name="Maciel T.E.F."/>
            <person name="Mendes T.A.O."/>
            <person name="Urmenyi T.P."/>
            <person name="Teixeira M.M.G."/>
            <person name="de Camargo E.F.P."/>
            <person name="de Sousa W."/>
            <person name="Schenkman S."/>
            <person name="de Vasconcelos A.T.R."/>
        </authorList>
    </citation>
    <scope>NUCLEOTIDE SEQUENCE</scope>
</reference>
<dbReference type="InterPro" id="IPR016181">
    <property type="entry name" value="Acyl_CoA_acyltransferase"/>
</dbReference>
<keyword evidence="8" id="KW-1185">Reference proteome</keyword>
<dbReference type="InterPro" id="IPR044542">
    <property type="entry name" value="NAA30-like"/>
</dbReference>